<feature type="transmembrane region" description="Helical" evidence="7">
    <location>
        <begin position="137"/>
        <end position="161"/>
    </location>
</feature>
<dbReference type="Pfam" id="PF19300">
    <property type="entry name" value="BPD_transp_1_N"/>
    <property type="match status" value="1"/>
</dbReference>
<gene>
    <name evidence="9" type="ORF">MESINF_2184</name>
</gene>
<evidence type="ECO:0000259" key="8">
    <source>
        <dbReference type="PROSITE" id="PS50928"/>
    </source>
</evidence>
<feature type="domain" description="ABC transmembrane type-1" evidence="8">
    <location>
        <begin position="98"/>
        <end position="307"/>
    </location>
</feature>
<name>A0A7Z7LGU2_9BACT</name>
<keyword evidence="2 7" id="KW-0813">Transport</keyword>
<keyword evidence="10" id="KW-1185">Reference proteome</keyword>
<dbReference type="PANTHER" id="PTHR43163:SF6">
    <property type="entry name" value="DIPEPTIDE TRANSPORT SYSTEM PERMEASE PROTEIN DPPB-RELATED"/>
    <property type="match status" value="1"/>
</dbReference>
<feature type="transmembrane region" description="Helical" evidence="7">
    <location>
        <begin position="238"/>
        <end position="264"/>
    </location>
</feature>
<dbReference type="Gene3D" id="1.10.3720.10">
    <property type="entry name" value="MetI-like"/>
    <property type="match status" value="1"/>
</dbReference>
<dbReference type="RefSeq" id="WP_169699751.1">
    <property type="nucleotide sequence ID" value="NZ_LS974202.1"/>
</dbReference>
<evidence type="ECO:0000256" key="1">
    <source>
        <dbReference type="ARBA" id="ARBA00004651"/>
    </source>
</evidence>
<dbReference type="GO" id="GO:0005886">
    <property type="term" value="C:plasma membrane"/>
    <property type="evidence" value="ECO:0007669"/>
    <property type="project" value="UniProtKB-SubCell"/>
</dbReference>
<keyword evidence="5 7" id="KW-1133">Transmembrane helix</keyword>
<comment type="similarity">
    <text evidence="7">Belongs to the binding-protein-dependent transport system permease family.</text>
</comment>
<keyword evidence="3" id="KW-1003">Cell membrane</keyword>
<evidence type="ECO:0000256" key="5">
    <source>
        <dbReference type="ARBA" id="ARBA00022989"/>
    </source>
</evidence>
<evidence type="ECO:0000313" key="9">
    <source>
        <dbReference type="EMBL" id="SSC13624.1"/>
    </source>
</evidence>
<dbReference type="AlphaFoldDB" id="A0A7Z7LGU2"/>
<evidence type="ECO:0000256" key="3">
    <source>
        <dbReference type="ARBA" id="ARBA00022475"/>
    </source>
</evidence>
<feature type="transmembrane region" description="Helical" evidence="7">
    <location>
        <begin position="12"/>
        <end position="31"/>
    </location>
</feature>
<evidence type="ECO:0000256" key="7">
    <source>
        <dbReference type="RuleBase" id="RU363032"/>
    </source>
</evidence>
<dbReference type="PROSITE" id="PS50928">
    <property type="entry name" value="ABC_TM1"/>
    <property type="match status" value="1"/>
</dbReference>
<protein>
    <recommendedName>
        <fullName evidence="8">ABC transmembrane type-1 domain-containing protein</fullName>
    </recommendedName>
</protein>
<dbReference type="GO" id="GO:0055085">
    <property type="term" value="P:transmembrane transport"/>
    <property type="evidence" value="ECO:0007669"/>
    <property type="project" value="InterPro"/>
</dbReference>
<dbReference type="InterPro" id="IPR000515">
    <property type="entry name" value="MetI-like"/>
</dbReference>
<reference evidence="9 10" key="1">
    <citation type="submission" date="2017-01" db="EMBL/GenBank/DDBJ databases">
        <authorList>
            <person name="Erauso G."/>
        </authorList>
    </citation>
    <scope>NUCLEOTIDE SEQUENCE [LARGE SCALE GENOMIC DNA]</scope>
    <source>
        <strain evidence="9">MESINF1</strain>
    </source>
</reference>
<feature type="transmembrane region" description="Helical" evidence="7">
    <location>
        <begin position="284"/>
        <end position="310"/>
    </location>
</feature>
<feature type="transmembrane region" description="Helical" evidence="7">
    <location>
        <begin position="104"/>
        <end position="125"/>
    </location>
</feature>
<organism evidence="9 10">
    <name type="scientific">Mesotoga infera</name>
    <dbReference type="NCBI Taxonomy" id="1236046"/>
    <lineage>
        <taxon>Bacteria</taxon>
        <taxon>Thermotogati</taxon>
        <taxon>Thermotogota</taxon>
        <taxon>Thermotogae</taxon>
        <taxon>Kosmotogales</taxon>
        <taxon>Kosmotogaceae</taxon>
        <taxon>Mesotoga</taxon>
    </lineage>
</organism>
<dbReference type="InterPro" id="IPR045621">
    <property type="entry name" value="BPD_transp_1_N"/>
</dbReference>
<dbReference type="KEGG" id="minf:MESINF_2184"/>
<proteinExistence type="inferred from homology"/>
<evidence type="ECO:0000256" key="4">
    <source>
        <dbReference type="ARBA" id="ARBA00022692"/>
    </source>
</evidence>
<keyword evidence="6 7" id="KW-0472">Membrane</keyword>
<sequence length="317" mass="35296">MEFSYVVRRLLSAIPTVLLVTFMVFLAIHLVPGDVVDIMLGTQNYLTQDQIEELYREYGLDKPLIVQYGIWVKNLFTFNLGTSLRTGKSVTELLGERFPVTLELAVFSLFFALVIGIPLGIISAVKRNTFTDNVVRVIGLIGLSSPSFWVGAILIVLFSGVFENFNLFGYVSMSNNLVDNLQVMLLPSLTLGLMVSAQILRMTRTSMLDILTQDYVRTARAKGVNSRNLIMKHVLKNALIPVVTLSGIQLGYLLGGTIVIENMFALPGMGRLLLQVVNERDYPVVQGIVLFIGLLIVLLNILVDILYTVIDPRVELR</sequence>
<evidence type="ECO:0000313" key="10">
    <source>
        <dbReference type="Proteomes" id="UP000250796"/>
    </source>
</evidence>
<keyword evidence="4 7" id="KW-0812">Transmembrane</keyword>
<dbReference type="EMBL" id="LS974202">
    <property type="protein sequence ID" value="SSC13624.1"/>
    <property type="molecule type" value="Genomic_DNA"/>
</dbReference>
<evidence type="ECO:0000256" key="6">
    <source>
        <dbReference type="ARBA" id="ARBA00023136"/>
    </source>
</evidence>
<dbReference type="PANTHER" id="PTHR43163">
    <property type="entry name" value="DIPEPTIDE TRANSPORT SYSTEM PERMEASE PROTEIN DPPB-RELATED"/>
    <property type="match status" value="1"/>
</dbReference>
<dbReference type="Pfam" id="PF00528">
    <property type="entry name" value="BPD_transp_1"/>
    <property type="match status" value="1"/>
</dbReference>
<accession>A0A7Z7LGU2</accession>
<dbReference type="SUPFAM" id="SSF161098">
    <property type="entry name" value="MetI-like"/>
    <property type="match status" value="1"/>
</dbReference>
<dbReference type="Proteomes" id="UP000250796">
    <property type="component" value="Chromosome MESINF"/>
</dbReference>
<dbReference type="InterPro" id="IPR035906">
    <property type="entry name" value="MetI-like_sf"/>
</dbReference>
<feature type="transmembrane region" description="Helical" evidence="7">
    <location>
        <begin position="181"/>
        <end position="200"/>
    </location>
</feature>
<evidence type="ECO:0000256" key="2">
    <source>
        <dbReference type="ARBA" id="ARBA00022448"/>
    </source>
</evidence>
<dbReference type="CDD" id="cd06261">
    <property type="entry name" value="TM_PBP2"/>
    <property type="match status" value="1"/>
</dbReference>
<comment type="subcellular location">
    <subcellularLocation>
        <location evidence="1 7">Cell membrane</location>
        <topology evidence="1 7">Multi-pass membrane protein</topology>
    </subcellularLocation>
</comment>